<evidence type="ECO:0000313" key="2">
    <source>
        <dbReference type="Proteomes" id="UP000275846"/>
    </source>
</evidence>
<evidence type="ECO:0000313" key="3">
    <source>
        <dbReference type="WBParaSite" id="SSLN_0002015101-mRNA-1"/>
    </source>
</evidence>
<accession>A0A183TSH4</accession>
<evidence type="ECO:0000313" key="1">
    <source>
        <dbReference type="EMBL" id="VDM05806.1"/>
    </source>
</evidence>
<dbReference type="OrthoDB" id="8067420at2759"/>
<dbReference type="Proteomes" id="UP000275846">
    <property type="component" value="Unassembled WGS sequence"/>
</dbReference>
<dbReference type="EMBL" id="UYSU01047440">
    <property type="protein sequence ID" value="VDM05806.1"/>
    <property type="molecule type" value="Genomic_DNA"/>
</dbReference>
<reference evidence="3" key="1">
    <citation type="submission" date="2016-06" db="UniProtKB">
        <authorList>
            <consortium name="WormBaseParasite"/>
        </authorList>
    </citation>
    <scope>IDENTIFICATION</scope>
</reference>
<dbReference type="WBParaSite" id="SSLN_0002015101-mRNA-1">
    <property type="protein sequence ID" value="SSLN_0002015101-mRNA-1"/>
    <property type="gene ID" value="SSLN_0002015101"/>
</dbReference>
<dbReference type="AlphaFoldDB" id="A0A183TSH4"/>
<reference evidence="1 2" key="2">
    <citation type="submission" date="2018-11" db="EMBL/GenBank/DDBJ databases">
        <authorList>
            <consortium name="Pathogen Informatics"/>
        </authorList>
    </citation>
    <scope>NUCLEOTIDE SEQUENCE [LARGE SCALE GENOMIC DNA]</scope>
    <source>
        <strain evidence="1 2">NST_G2</strain>
    </source>
</reference>
<proteinExistence type="predicted"/>
<name>A0A183TSH4_SCHSO</name>
<organism evidence="3">
    <name type="scientific">Schistocephalus solidus</name>
    <name type="common">Tapeworm</name>
    <dbReference type="NCBI Taxonomy" id="70667"/>
    <lineage>
        <taxon>Eukaryota</taxon>
        <taxon>Metazoa</taxon>
        <taxon>Spiralia</taxon>
        <taxon>Lophotrochozoa</taxon>
        <taxon>Platyhelminthes</taxon>
        <taxon>Cestoda</taxon>
        <taxon>Eucestoda</taxon>
        <taxon>Diphyllobothriidea</taxon>
        <taxon>Diphyllobothriidae</taxon>
        <taxon>Schistocephalus</taxon>
    </lineage>
</organism>
<protein>
    <submittedName>
        <fullName evidence="3">Integrase</fullName>
    </submittedName>
</protein>
<keyword evidence="2" id="KW-1185">Reference proteome</keyword>
<sequence length="88" mass="9807">MKSTLLKANNIFSDLEAYTLPTKDPTKKQATAIMKKVNELARLKFLGSSDSKFITLRDLRTARAYGLPKQHKPDVPLRIIVPLIGAPT</sequence>
<gene>
    <name evidence="1" type="ORF">SSLN_LOCUS19420</name>
</gene>